<dbReference type="EMBL" id="LNYW01000029">
    <property type="protein sequence ID" value="KTD62819.1"/>
    <property type="molecule type" value="Genomic_DNA"/>
</dbReference>
<evidence type="ECO:0000256" key="3">
    <source>
        <dbReference type="ARBA" id="ARBA00022691"/>
    </source>
</evidence>
<dbReference type="PANTHER" id="PTHR43712">
    <property type="entry name" value="PUTATIVE (AFU_ORTHOLOGUE AFUA_4G14580)-RELATED"/>
    <property type="match status" value="1"/>
</dbReference>
<reference evidence="7 8" key="1">
    <citation type="submission" date="2015-11" db="EMBL/GenBank/DDBJ databases">
        <title>Genomic analysis of 38 Legionella species identifies large and diverse effector repertoires.</title>
        <authorList>
            <person name="Burstein D."/>
            <person name="Amaro F."/>
            <person name="Zusman T."/>
            <person name="Lifshitz Z."/>
            <person name="Cohen O."/>
            <person name="Gilbert J.A."/>
            <person name="Pupko T."/>
            <person name="Shuman H.A."/>
            <person name="Segal G."/>
        </authorList>
    </citation>
    <scope>NUCLEOTIDE SEQUENCE [LARGE SCALE GENOMIC DNA]</scope>
    <source>
        <strain evidence="7 8">ATCC 49655</strain>
    </source>
</reference>
<evidence type="ECO:0000256" key="1">
    <source>
        <dbReference type="ARBA" id="ARBA00022603"/>
    </source>
</evidence>
<dbReference type="InterPro" id="IPR012967">
    <property type="entry name" value="COMT_dimerisation"/>
</dbReference>
<dbReference type="Pfam" id="PF00891">
    <property type="entry name" value="Methyltransf_2"/>
    <property type="match status" value="1"/>
</dbReference>
<comment type="caution">
    <text evidence="7">The sequence shown here is derived from an EMBL/GenBank/DDBJ whole genome shotgun (WGS) entry which is preliminary data.</text>
</comment>
<feature type="domain" description="O-methyltransferase C-terminal" evidence="5">
    <location>
        <begin position="110"/>
        <end position="300"/>
    </location>
</feature>
<name>A0A0W0Z1X7_9GAMM</name>
<keyword evidence="2 7" id="KW-0808">Transferase</keyword>
<dbReference type="Gene3D" id="3.40.50.150">
    <property type="entry name" value="Vaccinia Virus protein VP39"/>
    <property type="match status" value="1"/>
</dbReference>
<evidence type="ECO:0000259" key="6">
    <source>
        <dbReference type="Pfam" id="PF08100"/>
    </source>
</evidence>
<dbReference type="InterPro" id="IPR036388">
    <property type="entry name" value="WH-like_DNA-bd_sf"/>
</dbReference>
<dbReference type="PATRIC" id="fig|1122169.6.peg.986"/>
<dbReference type="SUPFAM" id="SSF53335">
    <property type="entry name" value="S-adenosyl-L-methionine-dependent methyltransferases"/>
    <property type="match status" value="1"/>
</dbReference>
<keyword evidence="8" id="KW-1185">Reference proteome</keyword>
<keyword evidence="1 7" id="KW-0489">Methyltransferase</keyword>
<evidence type="ECO:0000313" key="7">
    <source>
        <dbReference type="EMBL" id="KTD62819.1"/>
    </source>
</evidence>
<feature type="domain" description="O-methyltransferase dimerisation" evidence="6">
    <location>
        <begin position="17"/>
        <end position="84"/>
    </location>
</feature>
<dbReference type="Gene3D" id="1.10.10.10">
    <property type="entry name" value="Winged helix-like DNA-binding domain superfamily/Winged helix DNA-binding domain"/>
    <property type="match status" value="1"/>
</dbReference>
<dbReference type="OrthoDB" id="9766840at2"/>
<dbReference type="PROSITE" id="PS51683">
    <property type="entry name" value="SAM_OMT_II"/>
    <property type="match status" value="1"/>
</dbReference>
<dbReference type="AlphaFoldDB" id="A0A0W0Z1X7"/>
<dbReference type="GO" id="GO:0046983">
    <property type="term" value="F:protein dimerization activity"/>
    <property type="evidence" value="ECO:0007669"/>
    <property type="project" value="InterPro"/>
</dbReference>
<evidence type="ECO:0000256" key="4">
    <source>
        <dbReference type="PIRSR" id="PIRSR005739-1"/>
    </source>
</evidence>
<dbReference type="InterPro" id="IPR001077">
    <property type="entry name" value="COMT_C"/>
</dbReference>
<organism evidence="7 8">
    <name type="scientific">Legionella shakespearei DSM 23087</name>
    <dbReference type="NCBI Taxonomy" id="1122169"/>
    <lineage>
        <taxon>Bacteria</taxon>
        <taxon>Pseudomonadati</taxon>
        <taxon>Pseudomonadota</taxon>
        <taxon>Gammaproteobacteria</taxon>
        <taxon>Legionellales</taxon>
        <taxon>Legionellaceae</taxon>
        <taxon>Legionella</taxon>
    </lineage>
</organism>
<dbReference type="PIRSF" id="PIRSF005739">
    <property type="entry name" value="O-mtase"/>
    <property type="match status" value="1"/>
</dbReference>
<dbReference type="GO" id="GO:0032259">
    <property type="term" value="P:methylation"/>
    <property type="evidence" value="ECO:0007669"/>
    <property type="project" value="UniProtKB-KW"/>
</dbReference>
<dbReference type="Pfam" id="PF08100">
    <property type="entry name" value="Dimerisation"/>
    <property type="match status" value="1"/>
</dbReference>
<dbReference type="Proteomes" id="UP000054600">
    <property type="component" value="Unassembled WGS sequence"/>
</dbReference>
<gene>
    <name evidence="7" type="ORF">Lsha_0851</name>
</gene>
<evidence type="ECO:0000256" key="2">
    <source>
        <dbReference type="ARBA" id="ARBA00022679"/>
    </source>
</evidence>
<evidence type="ECO:0000259" key="5">
    <source>
        <dbReference type="Pfam" id="PF00891"/>
    </source>
</evidence>
<protein>
    <submittedName>
        <fullName evidence="7">O-methyltransferase</fullName>
    </submittedName>
</protein>
<dbReference type="PANTHER" id="PTHR43712:SF2">
    <property type="entry name" value="O-METHYLTRANSFERASE CICE"/>
    <property type="match status" value="1"/>
</dbReference>
<dbReference type="InterPro" id="IPR036390">
    <property type="entry name" value="WH_DNA-bd_sf"/>
</dbReference>
<accession>A0A0W0Z1X7</accession>
<feature type="active site" description="Proton acceptor" evidence="4">
    <location>
        <position position="230"/>
    </location>
</feature>
<dbReference type="GO" id="GO:0008171">
    <property type="term" value="F:O-methyltransferase activity"/>
    <property type="evidence" value="ECO:0007669"/>
    <property type="project" value="InterPro"/>
</dbReference>
<sequence length="321" mass="36021">MNNESPPPHMQLAIMSRGYVVSRAIHAIAHLGIADHMSDQPVSVKELAGLSATIPDLLDRLLTFLSDYGLFLKTEDGYALTPLSYPLRQDHPFSMKDVLGMFDESWWQAFAHLENVLKTGTPGFRLEHKTDFFDFLNAIPEKRARYNTGMAKLSAIDEPVIAQSFNFAKFRSLVNIGTGSTSLVEHITNQYPDLVIEQFNFHPELVQQAGDDLFSSLPVADAYLFRGRLHVFNDEQIKIILSNCRQQMSRGSTLLIAEQVIPDNSLPHTNKTMDIIMMVLVGGQQRTLNNWCELVESVGFALKSSTATKGLFTVMEFQLVL</sequence>
<dbReference type="InterPro" id="IPR016461">
    <property type="entry name" value="COMT-like"/>
</dbReference>
<dbReference type="SUPFAM" id="SSF46785">
    <property type="entry name" value="Winged helix' DNA-binding domain"/>
    <property type="match status" value="1"/>
</dbReference>
<keyword evidence="3" id="KW-0949">S-adenosyl-L-methionine</keyword>
<dbReference type="eggNOG" id="COG0500">
    <property type="taxonomic scope" value="Bacteria"/>
</dbReference>
<dbReference type="RefSeq" id="WP_018577466.1">
    <property type="nucleotide sequence ID" value="NZ_KB892404.1"/>
</dbReference>
<proteinExistence type="predicted"/>
<dbReference type="STRING" id="1122169.Lsha_0851"/>
<evidence type="ECO:0000313" key="8">
    <source>
        <dbReference type="Proteomes" id="UP000054600"/>
    </source>
</evidence>
<dbReference type="InterPro" id="IPR029063">
    <property type="entry name" value="SAM-dependent_MTases_sf"/>
</dbReference>